<evidence type="ECO:0000256" key="2">
    <source>
        <dbReference type="ARBA" id="ARBA00022737"/>
    </source>
</evidence>
<dbReference type="EMBL" id="FQWL01000001">
    <property type="protein sequence ID" value="SHG30122.1"/>
    <property type="molecule type" value="Genomic_DNA"/>
</dbReference>
<keyword evidence="1" id="KW-0433">Leucine-rich repeat</keyword>
<dbReference type="PROSITE" id="PS51450">
    <property type="entry name" value="LRR"/>
    <property type="match status" value="1"/>
</dbReference>
<reference evidence="4" key="1">
    <citation type="submission" date="2016-11" db="EMBL/GenBank/DDBJ databases">
        <authorList>
            <person name="Varghese N."/>
            <person name="Submissions S."/>
        </authorList>
    </citation>
    <scope>NUCLEOTIDE SEQUENCE [LARGE SCALE GENOMIC DNA]</scope>
    <source>
        <strain evidence="4">DSM 22638</strain>
    </source>
</reference>
<name>A0A1M5IP81_9FLAO</name>
<sequence>MISHKLNSPQFPNCIKLGVIILILLPFVFSCSSDSKESEAPLGEGNQVFRIDFEIEITPSASQKNLQNMEPVFALISISDNASREIYTREKFPLNKIGDNYETDEILLTAGNYSLTEFLVIDANEMVVSVIPMQSSALSQLSGTALPFQFNVEEDKTKISSTKNIEADGYSAADFGYSAVDYSFPLSTDFFTLTVDDSDLITEKTLVLKSLTGSSYTIDWGDGTIEDYISTQRGGSLANNELKHTYPEQQEYTISISGPLEVVEHIELVCNDQNTDLQSNLTSADVSELLFLKECNFYAGQLSTLDTSQNAVLEVLSLGYNRITSLDFSNNSKLKTAWLRYNQLTDLDVSQNLDLEFLWVTGNQIADLDVSKNTKLEKLLARENQLTSIDILNNPLLSVIDLSDNSLSSVDISNNPGLVEINFGNNNLTSIDLSTNTGLNRIDLYGNQISTIDISSNQVLRDIYINDNLLSAIDLSNNPALERLIIENNEFSTLDLTPATKLFDIEIGGNQFDGVQLGQIVSQIHEQAVANTIRDGYMDFKNNPGSSDLDNETQTKLNELINDFAWLIADN</sequence>
<dbReference type="PANTHER" id="PTHR47566">
    <property type="match status" value="1"/>
</dbReference>
<evidence type="ECO:0008006" key="5">
    <source>
        <dbReference type="Google" id="ProtNLM"/>
    </source>
</evidence>
<dbReference type="Gene3D" id="3.80.10.10">
    <property type="entry name" value="Ribonuclease Inhibitor"/>
    <property type="match status" value="1"/>
</dbReference>
<keyword evidence="2" id="KW-0677">Repeat</keyword>
<dbReference type="RefSeq" id="WP_073176628.1">
    <property type="nucleotide sequence ID" value="NZ_FQWL01000001.1"/>
</dbReference>
<gene>
    <name evidence="3" type="ORF">SAMN04488116_0843</name>
</gene>
<dbReference type="GO" id="GO:0035591">
    <property type="term" value="F:signaling adaptor activity"/>
    <property type="evidence" value="ECO:0007669"/>
    <property type="project" value="TreeGrafter"/>
</dbReference>
<protein>
    <recommendedName>
        <fullName evidence="5">Leucine-rich repeat (LRR) protein</fullName>
    </recommendedName>
</protein>
<accession>A0A1M5IP81</accession>
<keyword evidence="4" id="KW-1185">Reference proteome</keyword>
<dbReference type="SUPFAM" id="SSF52058">
    <property type="entry name" value="L domain-like"/>
    <property type="match status" value="1"/>
</dbReference>
<dbReference type="InterPro" id="IPR052574">
    <property type="entry name" value="CDIRP"/>
</dbReference>
<dbReference type="PROSITE" id="PS51257">
    <property type="entry name" value="PROKAR_LIPOPROTEIN"/>
    <property type="match status" value="1"/>
</dbReference>
<dbReference type="STRING" id="570519.SAMN04488116_0843"/>
<evidence type="ECO:0000256" key="1">
    <source>
        <dbReference type="ARBA" id="ARBA00022614"/>
    </source>
</evidence>
<evidence type="ECO:0000313" key="4">
    <source>
        <dbReference type="Proteomes" id="UP000184532"/>
    </source>
</evidence>
<dbReference type="PANTHER" id="PTHR47566:SF1">
    <property type="entry name" value="PROTEIN NUD1"/>
    <property type="match status" value="1"/>
</dbReference>
<proteinExistence type="predicted"/>
<dbReference type="Proteomes" id="UP000184532">
    <property type="component" value="Unassembled WGS sequence"/>
</dbReference>
<dbReference type="AlphaFoldDB" id="A0A1M5IP81"/>
<organism evidence="3 4">
    <name type="scientific">Flagellimonas flava</name>
    <dbReference type="NCBI Taxonomy" id="570519"/>
    <lineage>
        <taxon>Bacteria</taxon>
        <taxon>Pseudomonadati</taxon>
        <taxon>Bacteroidota</taxon>
        <taxon>Flavobacteriia</taxon>
        <taxon>Flavobacteriales</taxon>
        <taxon>Flavobacteriaceae</taxon>
        <taxon>Flagellimonas</taxon>
    </lineage>
</organism>
<dbReference type="InterPro" id="IPR032675">
    <property type="entry name" value="LRR_dom_sf"/>
</dbReference>
<dbReference type="InterPro" id="IPR001611">
    <property type="entry name" value="Leu-rich_rpt"/>
</dbReference>
<dbReference type="OrthoDB" id="1439291at2"/>
<evidence type="ECO:0000313" key="3">
    <source>
        <dbReference type="EMBL" id="SHG30122.1"/>
    </source>
</evidence>